<sequence>MSTFVERIEIAAPPAVVWDVMTRFERWPEWTASVAALAPLGGSPPGLGARYRIEQPSLQPAEWTITAWEPGRAFTWESRRTGMVAVAVHTVTPSARGCEVEMIVRYEGLLGPLVGMLAAALTRRYMAMEAAGLRARAEVAARA</sequence>
<name>A0A933W3F8_UNCEI</name>
<protein>
    <submittedName>
        <fullName evidence="1">SRPBCC family protein</fullName>
    </submittedName>
</protein>
<dbReference type="InterPro" id="IPR023393">
    <property type="entry name" value="START-like_dom_sf"/>
</dbReference>
<dbReference type="AlphaFoldDB" id="A0A933W3F8"/>
<organism evidence="1 2">
    <name type="scientific">Eiseniibacteriota bacterium</name>
    <dbReference type="NCBI Taxonomy" id="2212470"/>
    <lineage>
        <taxon>Bacteria</taxon>
        <taxon>Candidatus Eiseniibacteriota</taxon>
    </lineage>
</organism>
<dbReference type="Gene3D" id="3.30.530.20">
    <property type="match status" value="1"/>
</dbReference>
<proteinExistence type="predicted"/>
<dbReference type="EMBL" id="JACRIW010000075">
    <property type="protein sequence ID" value="MBI5169888.1"/>
    <property type="molecule type" value="Genomic_DNA"/>
</dbReference>
<dbReference type="SUPFAM" id="SSF55961">
    <property type="entry name" value="Bet v1-like"/>
    <property type="match status" value="1"/>
</dbReference>
<evidence type="ECO:0000313" key="1">
    <source>
        <dbReference type="EMBL" id="MBI5169888.1"/>
    </source>
</evidence>
<dbReference type="Proteomes" id="UP000696931">
    <property type="component" value="Unassembled WGS sequence"/>
</dbReference>
<evidence type="ECO:0000313" key="2">
    <source>
        <dbReference type="Proteomes" id="UP000696931"/>
    </source>
</evidence>
<dbReference type="Pfam" id="PF10604">
    <property type="entry name" value="Polyketide_cyc2"/>
    <property type="match status" value="1"/>
</dbReference>
<reference evidence="1" key="1">
    <citation type="submission" date="2020-07" db="EMBL/GenBank/DDBJ databases">
        <title>Huge and variable diversity of episymbiotic CPR bacteria and DPANN archaea in groundwater ecosystems.</title>
        <authorList>
            <person name="He C.Y."/>
            <person name="Keren R."/>
            <person name="Whittaker M."/>
            <person name="Farag I.F."/>
            <person name="Doudna J."/>
            <person name="Cate J.H.D."/>
            <person name="Banfield J.F."/>
        </authorList>
    </citation>
    <scope>NUCLEOTIDE SEQUENCE</scope>
    <source>
        <strain evidence="1">NC_groundwater_1813_Pr3_B-0.1um_71_17</strain>
    </source>
</reference>
<gene>
    <name evidence="1" type="ORF">HZA61_10400</name>
</gene>
<comment type="caution">
    <text evidence="1">The sequence shown here is derived from an EMBL/GenBank/DDBJ whole genome shotgun (WGS) entry which is preliminary data.</text>
</comment>
<dbReference type="InterPro" id="IPR019587">
    <property type="entry name" value="Polyketide_cyclase/dehydratase"/>
</dbReference>
<accession>A0A933W3F8</accession>